<dbReference type="RefSeq" id="WP_319013831.1">
    <property type="nucleotide sequence ID" value="NZ_JAWJZF010000531.1"/>
</dbReference>
<evidence type="ECO:0000313" key="1">
    <source>
        <dbReference type="EMBL" id="MDX2297688.1"/>
    </source>
</evidence>
<dbReference type="PANTHER" id="PTHR43422">
    <property type="entry name" value="THIAMINE THIAZOLE SYNTHASE"/>
    <property type="match status" value="1"/>
</dbReference>
<keyword evidence="2" id="KW-1185">Reference proteome</keyword>
<dbReference type="Gene3D" id="3.50.50.60">
    <property type="entry name" value="FAD/NAD(P)-binding domain"/>
    <property type="match status" value="1"/>
</dbReference>
<dbReference type="InterPro" id="IPR036188">
    <property type="entry name" value="FAD/NAD-bd_sf"/>
</dbReference>
<dbReference type="EMBL" id="JAWJZF010000531">
    <property type="protein sequence ID" value="MDX2297688.1"/>
    <property type="molecule type" value="Genomic_DNA"/>
</dbReference>
<sequence>MKRAIVMGGSYGGLFAARVLSDHFDDVVVMEPDVVGADGLGRRAPQRHQLHALLSMGHTQLERWFPGITDELVRSGARLGAGTDVQFYLDGRLKAPVAGARMLGATRPFLESHLRRRVLAIPNVRISQTRATGLVFRAGGVVGVKASTPDTEDGCEGGETVDAAFVVDAMGRNSPLEDWLVRHGWSKAPVDGMRIDLGYATAAFRRGDELGSTVIAHSSPGPASDYLPTSTEPGALAAVEGDRWSVVLAGYADHRPGPDREEFLRRMRRCVAPIRRVADLCEMIGEVRTYRFLESRRRVHSRLTRFPSGLAVVGDALASVNPVYGQGLTLASLEANALNAYLRSAPSLRDPAWDYFRLAEAVVNSAWQLSTAADLAQPHVSGPYPRGYRAQKWVADRLTEASVRDAAVNARYMGVVNMELRPKALTDVRFLARAARVLLSS</sequence>
<dbReference type="Proteomes" id="UP001278571">
    <property type="component" value="Unassembled WGS sequence"/>
</dbReference>
<accession>A0ABU4KIU6</accession>
<gene>
    <name evidence="1" type="ORF">R2363_36620</name>
</gene>
<comment type="caution">
    <text evidence="1">The sequence shown here is derived from an EMBL/GenBank/DDBJ whole genome shotgun (WGS) entry which is preliminary data.</text>
</comment>
<evidence type="ECO:0000313" key="2">
    <source>
        <dbReference type="Proteomes" id="UP001278571"/>
    </source>
</evidence>
<organism evidence="1 2">
    <name type="scientific">Streptomyces roseolus</name>
    <dbReference type="NCBI Taxonomy" id="67358"/>
    <lineage>
        <taxon>Bacteria</taxon>
        <taxon>Bacillati</taxon>
        <taxon>Actinomycetota</taxon>
        <taxon>Actinomycetes</taxon>
        <taxon>Kitasatosporales</taxon>
        <taxon>Streptomycetaceae</taxon>
        <taxon>Streptomyces</taxon>
    </lineage>
</organism>
<evidence type="ECO:0008006" key="3">
    <source>
        <dbReference type="Google" id="ProtNLM"/>
    </source>
</evidence>
<dbReference type="PANTHER" id="PTHR43422:SF3">
    <property type="entry name" value="THIAMINE THIAZOLE SYNTHASE"/>
    <property type="match status" value="1"/>
</dbReference>
<name>A0ABU4KIU6_9ACTN</name>
<proteinExistence type="predicted"/>
<reference evidence="1 2" key="1">
    <citation type="submission" date="2023-10" db="EMBL/GenBank/DDBJ databases">
        <authorList>
            <person name="Wang X.X."/>
        </authorList>
    </citation>
    <scope>NUCLEOTIDE SEQUENCE [LARGE SCALE GENOMIC DNA]</scope>
    <source>
        <strain evidence="1 2">NBRC 12816</strain>
    </source>
</reference>
<dbReference type="Gene3D" id="3.30.9.100">
    <property type="match status" value="1"/>
</dbReference>
<dbReference type="SUPFAM" id="SSF51905">
    <property type="entry name" value="FAD/NAD(P)-binding domain"/>
    <property type="match status" value="1"/>
</dbReference>
<protein>
    <recommendedName>
        <fullName evidence="3">FAD-binding domain-containing protein</fullName>
    </recommendedName>
</protein>